<evidence type="ECO:0000256" key="5">
    <source>
        <dbReference type="ARBA" id="ARBA00022679"/>
    </source>
</evidence>
<dbReference type="PANTHER" id="PTHR22760">
    <property type="entry name" value="GLYCOSYLTRANSFERASE"/>
    <property type="match status" value="1"/>
</dbReference>
<keyword evidence="14" id="KW-1185">Reference proteome</keyword>
<evidence type="ECO:0000256" key="12">
    <source>
        <dbReference type="RuleBase" id="RU363075"/>
    </source>
</evidence>
<dbReference type="InterPro" id="IPR005599">
    <property type="entry name" value="GPI_mannosylTrfase"/>
</dbReference>
<keyword evidence="6 12" id="KW-0812">Transmembrane</keyword>
<comment type="subcellular location">
    <subcellularLocation>
        <location evidence="1 12">Endoplasmic reticulum membrane</location>
        <topology evidence="1 12">Multi-pass membrane protein</topology>
    </subcellularLocation>
</comment>
<dbReference type="AlphaFoldDB" id="A0A8S1HNU6"/>
<keyword evidence="8 12" id="KW-1133">Transmembrane helix</keyword>
<dbReference type="OrthoDB" id="19039at2759"/>
<evidence type="ECO:0000256" key="1">
    <source>
        <dbReference type="ARBA" id="ARBA00004477"/>
    </source>
</evidence>
<comment type="catalytic activity">
    <reaction evidence="11">
        <text>an alpha-D-Man-(1-&gt;2)-alpha-D-Man-(1-&gt;2)-alpha-D-Man-(1-&gt;3)-[alpha-D-Man-(1-&gt;2)-alpha-D-Man-(1-&gt;3)-alpha-D-Man-(1-&gt;6)]-beta-D-Man-(1-&gt;4)-beta-D-GlcNAc-(1-&gt;4)-alpha-D-GlcNAc-diphospho-di-trans,poly-cis-dolichol + a di-trans,poly-cis-dolichyl beta-D-mannosyl phosphate = an alpha-D-Man-(1-&gt;2)-alpha-D-Man-(1-&gt;2)-alpha-D-Man-(1-&gt;3)-[alpha-D-Man-(1-&gt;2)-alpha-D-Man-(1-&gt;3)-[alpha-D-Man-(1-&gt;6)]-alpha-D-Man-(1-&gt;6)]-beta-D-Man-(1-&gt;4)-beta-D-GlcNAc-(1-&gt;4)-alpha-D-GlcNAc-diphospho-di-trans,poly-cis-dolichol + a di-trans,poly-cis-dolichyl phosphate + H(+)</text>
        <dbReference type="Rhea" id="RHEA:29535"/>
        <dbReference type="Rhea" id="RHEA-COMP:19498"/>
        <dbReference type="Rhea" id="RHEA-COMP:19501"/>
        <dbReference type="Rhea" id="RHEA-COMP:19518"/>
        <dbReference type="Rhea" id="RHEA-COMP:19519"/>
        <dbReference type="ChEBI" id="CHEBI:15378"/>
        <dbReference type="ChEBI" id="CHEBI:57683"/>
        <dbReference type="ChEBI" id="CHEBI:58211"/>
        <dbReference type="ChEBI" id="CHEBI:132517"/>
        <dbReference type="ChEBI" id="CHEBI:132519"/>
        <dbReference type="EC" id="2.4.1.260"/>
    </reaction>
    <physiologicalReaction direction="left-to-right" evidence="11">
        <dbReference type="Rhea" id="RHEA:29536"/>
    </physiologicalReaction>
</comment>
<comment type="pathway">
    <text evidence="2">Protein modification; protein glycosylation.</text>
</comment>
<evidence type="ECO:0000256" key="4">
    <source>
        <dbReference type="ARBA" id="ARBA00022676"/>
    </source>
</evidence>
<name>A0A8S1HNU6_9PELO</name>
<evidence type="ECO:0000256" key="9">
    <source>
        <dbReference type="ARBA" id="ARBA00023136"/>
    </source>
</evidence>
<comment type="function">
    <text evidence="10">Mannosyltransferase that operates in the biosynthetic pathway of dolichol-linked oligosaccharides, the glycan precursors employed in protein asparagine (N)-glycosylation. The assembly of dolichol-linked oligosaccharides begins on the cytosolic side of the endoplasmic reticulum membrane and finishes in its lumen. The sequential addition of sugars to dolichol pyrophosphate produces dolichol-linked oligosaccharides containing fourteen sugars, including two GlcNAcs, nine mannoses and three glucoses. Once assembled, the oligosaccharide is transferred from the lipid to nascent proteins by oligosaccharyltransferases. In the lumen of the endoplasmic reticulum, adds the eighth mannose residue in an alpha-1,6 linkage onto Man(7)GlcNAc(2)-PP-dolichol to produce Man(8)GlcNAc(2)-PP-dolichol.</text>
</comment>
<proteinExistence type="inferred from homology"/>
<feature type="transmembrane region" description="Helical" evidence="12">
    <location>
        <begin position="151"/>
        <end position="168"/>
    </location>
</feature>
<feature type="transmembrane region" description="Helical" evidence="12">
    <location>
        <begin position="319"/>
        <end position="337"/>
    </location>
</feature>
<evidence type="ECO:0000256" key="11">
    <source>
        <dbReference type="ARBA" id="ARBA00048899"/>
    </source>
</evidence>
<reference evidence="13" key="1">
    <citation type="submission" date="2020-10" db="EMBL/GenBank/DDBJ databases">
        <authorList>
            <person name="Kikuchi T."/>
        </authorList>
    </citation>
    <scope>NUCLEOTIDE SEQUENCE</scope>
    <source>
        <strain evidence="13">NKZ352</strain>
    </source>
</reference>
<evidence type="ECO:0000313" key="13">
    <source>
        <dbReference type="EMBL" id="CAD6197674.1"/>
    </source>
</evidence>
<comment type="similarity">
    <text evidence="3 12">Belongs to the glycosyltransferase 22 family.</text>
</comment>
<organism evidence="13 14">
    <name type="scientific">Caenorhabditis auriculariae</name>
    <dbReference type="NCBI Taxonomy" id="2777116"/>
    <lineage>
        <taxon>Eukaryota</taxon>
        <taxon>Metazoa</taxon>
        <taxon>Ecdysozoa</taxon>
        <taxon>Nematoda</taxon>
        <taxon>Chromadorea</taxon>
        <taxon>Rhabditida</taxon>
        <taxon>Rhabditina</taxon>
        <taxon>Rhabditomorpha</taxon>
        <taxon>Rhabditoidea</taxon>
        <taxon>Rhabditidae</taxon>
        <taxon>Peloderinae</taxon>
        <taxon>Caenorhabditis</taxon>
    </lineage>
</organism>
<dbReference type="Proteomes" id="UP000835052">
    <property type="component" value="Unassembled WGS sequence"/>
</dbReference>
<gene>
    <name evidence="13" type="ORF">CAUJ_LOCUS13583</name>
</gene>
<feature type="transmembrane region" description="Helical" evidence="12">
    <location>
        <begin position="180"/>
        <end position="203"/>
    </location>
</feature>
<evidence type="ECO:0000256" key="7">
    <source>
        <dbReference type="ARBA" id="ARBA00022824"/>
    </source>
</evidence>
<feature type="transmembrane region" description="Helical" evidence="12">
    <location>
        <begin position="71"/>
        <end position="91"/>
    </location>
</feature>
<keyword evidence="9 12" id="KW-0472">Membrane</keyword>
<evidence type="ECO:0000256" key="10">
    <source>
        <dbReference type="ARBA" id="ARBA00044721"/>
    </source>
</evidence>
<evidence type="ECO:0000256" key="6">
    <source>
        <dbReference type="ARBA" id="ARBA00022692"/>
    </source>
</evidence>
<evidence type="ECO:0000256" key="8">
    <source>
        <dbReference type="ARBA" id="ARBA00022989"/>
    </source>
</evidence>
<dbReference type="EC" id="2.4.1.-" evidence="12"/>
<comment type="caution">
    <text evidence="13">The sequence shown here is derived from an EMBL/GenBank/DDBJ whole genome shotgun (WGS) entry which is preliminary data.</text>
</comment>
<evidence type="ECO:0000313" key="14">
    <source>
        <dbReference type="Proteomes" id="UP000835052"/>
    </source>
</evidence>
<accession>A0A8S1HNU6</accession>
<dbReference type="Pfam" id="PF03901">
    <property type="entry name" value="Glyco_transf_22"/>
    <property type="match status" value="1"/>
</dbReference>
<evidence type="ECO:0000256" key="2">
    <source>
        <dbReference type="ARBA" id="ARBA00004922"/>
    </source>
</evidence>
<dbReference type="EMBL" id="CAJGYM010000101">
    <property type="protein sequence ID" value="CAD6197674.1"/>
    <property type="molecule type" value="Genomic_DNA"/>
</dbReference>
<feature type="transmembrane region" description="Helical" evidence="12">
    <location>
        <begin position="349"/>
        <end position="369"/>
    </location>
</feature>
<feature type="transmembrane region" description="Helical" evidence="12">
    <location>
        <begin position="298"/>
        <end position="313"/>
    </location>
</feature>
<keyword evidence="4 12" id="KW-0328">Glycosyltransferase</keyword>
<dbReference type="GO" id="GO:0005789">
    <property type="term" value="C:endoplasmic reticulum membrane"/>
    <property type="evidence" value="ECO:0007669"/>
    <property type="project" value="UniProtKB-SubCell"/>
</dbReference>
<dbReference type="GO" id="GO:0052917">
    <property type="term" value="F:dol-P-Man:Man(7)GlcNAc(2)-PP-Dol alpha-1,6-mannosyltransferase activity"/>
    <property type="evidence" value="ECO:0007669"/>
    <property type="project" value="UniProtKB-EC"/>
</dbReference>
<keyword evidence="5" id="KW-0808">Transferase</keyword>
<keyword evidence="7 12" id="KW-0256">Endoplasmic reticulum</keyword>
<evidence type="ECO:0000256" key="3">
    <source>
        <dbReference type="ARBA" id="ARBA00007063"/>
    </source>
</evidence>
<sequence>MLPSDLNEEMIIERTEWLVLGVAVVHLMLAPATKVEESFNVQATHDLLFIPPWNLTQYDHMSFPGVVPRTFAGPIALAVTAAPFSLIMRFFEVSKLWNLILVRGILLLVNVLAFLNFARCVRKYYGEVTAVYLRIIVATQFHFLFYASRPLPNTFALPFALLVFQRCFDNRYESAVRWATASVFLFRCELVLLYAPLFLPAIFYGRLPLLGPDGAIINGVRTAVKVLAVTVPIDSYFWGRYVWPEGEVAIFNILLNKSHEYGTSPFLWYFYSALPRALLASLMLVPLGVILDRRLRRIVAICLIFVFLYSFLPHKELRFIIYIFPVLSLAAAVVFARMSINRNKGWIRYLLFFACYVHIFANISATLTLSTASARNYPGADAINYLQWHMRFDRNKPVNVYIDNACAQTGVNRFMQAYEAWNYNKTENLKPVDLKDFDFLLLGTYGSNLVKEVETDFSEFHRPMHFIESFHRLGHHWFKSFPYVYPKVQFKEKAVVMRNLNY</sequence>
<feature type="transmembrane region" description="Helical" evidence="12">
    <location>
        <begin position="268"/>
        <end position="291"/>
    </location>
</feature>
<dbReference type="PANTHER" id="PTHR22760:SF1">
    <property type="entry name" value="DOL-P-MAN:MAN(7)GLCNAC(2)-PP-DOL ALPHA-1,6-MANNOSYLTRANSFERASE"/>
    <property type="match status" value="1"/>
</dbReference>
<dbReference type="GO" id="GO:0006487">
    <property type="term" value="P:protein N-linked glycosylation"/>
    <property type="evidence" value="ECO:0007669"/>
    <property type="project" value="TreeGrafter"/>
</dbReference>
<feature type="transmembrane region" description="Helical" evidence="12">
    <location>
        <begin position="97"/>
        <end position="117"/>
    </location>
</feature>
<protein>
    <recommendedName>
        <fullName evidence="12">Mannosyltransferase</fullName>
        <ecNumber evidence="12">2.4.1.-</ecNumber>
    </recommendedName>
</protein>